<evidence type="ECO:0000256" key="2">
    <source>
        <dbReference type="ARBA" id="ARBA00005417"/>
    </source>
</evidence>
<dbReference type="Proteomes" id="UP000501387">
    <property type="component" value="Chromosome"/>
</dbReference>
<keyword evidence="8" id="KW-0472">Membrane</keyword>
<dbReference type="PIRSF" id="PIRSF039085">
    <property type="entry name" value="ABC_ATPase_HisP"/>
    <property type="match status" value="1"/>
</dbReference>
<gene>
    <name evidence="12" type="ORF">G7067_05390</name>
</gene>
<evidence type="ECO:0000256" key="5">
    <source>
        <dbReference type="ARBA" id="ARBA00022741"/>
    </source>
</evidence>
<dbReference type="InterPro" id="IPR003439">
    <property type="entry name" value="ABC_transporter-like_ATP-bd"/>
</dbReference>
<dbReference type="InterPro" id="IPR027417">
    <property type="entry name" value="P-loop_NTPase"/>
</dbReference>
<keyword evidence="6 12" id="KW-0067">ATP-binding</keyword>
<evidence type="ECO:0000256" key="6">
    <source>
        <dbReference type="ARBA" id="ARBA00022840"/>
    </source>
</evidence>
<comment type="catalytic activity">
    <reaction evidence="10">
        <text>a polar amino acid(out) + ATP + H2O = a polar amino acid(in) + ADP + phosphate + H(+)</text>
        <dbReference type="Rhea" id="RHEA:14673"/>
        <dbReference type="ChEBI" id="CHEBI:15377"/>
        <dbReference type="ChEBI" id="CHEBI:15378"/>
        <dbReference type="ChEBI" id="CHEBI:30616"/>
        <dbReference type="ChEBI" id="CHEBI:43474"/>
        <dbReference type="ChEBI" id="CHEBI:62031"/>
        <dbReference type="ChEBI" id="CHEBI:456216"/>
        <dbReference type="EC" id="7.4.2.1"/>
    </reaction>
    <physiologicalReaction direction="left-to-right" evidence="10">
        <dbReference type="Rhea" id="RHEA:14674"/>
    </physiologicalReaction>
</comment>
<dbReference type="RefSeq" id="WP_166322552.1">
    <property type="nucleotide sequence ID" value="NZ_CP049934.1"/>
</dbReference>
<evidence type="ECO:0000256" key="4">
    <source>
        <dbReference type="ARBA" id="ARBA00022475"/>
    </source>
</evidence>
<dbReference type="InterPro" id="IPR003593">
    <property type="entry name" value="AAA+_ATPase"/>
</dbReference>
<protein>
    <recommendedName>
        <fullName evidence="9">ABC-type polar-amino-acid transporter</fullName>
        <ecNumber evidence="9">7.4.2.1</ecNumber>
    </recommendedName>
</protein>
<evidence type="ECO:0000256" key="3">
    <source>
        <dbReference type="ARBA" id="ARBA00022448"/>
    </source>
</evidence>
<dbReference type="CDD" id="cd03262">
    <property type="entry name" value="ABC_HisP_GlnQ"/>
    <property type="match status" value="1"/>
</dbReference>
<dbReference type="Pfam" id="PF00005">
    <property type="entry name" value="ABC_tran"/>
    <property type="match status" value="1"/>
</dbReference>
<evidence type="ECO:0000256" key="7">
    <source>
        <dbReference type="ARBA" id="ARBA00022970"/>
    </source>
</evidence>
<dbReference type="PANTHER" id="PTHR43166">
    <property type="entry name" value="AMINO ACID IMPORT ATP-BINDING PROTEIN"/>
    <property type="match status" value="1"/>
</dbReference>
<keyword evidence="4" id="KW-1003">Cell membrane</keyword>
<evidence type="ECO:0000256" key="8">
    <source>
        <dbReference type="ARBA" id="ARBA00023136"/>
    </source>
</evidence>
<dbReference type="GO" id="GO:0015426">
    <property type="term" value="F:ATPase-coupled polar amino acid-transporter activity"/>
    <property type="evidence" value="ECO:0007669"/>
    <property type="project" value="UniProtKB-EC"/>
</dbReference>
<dbReference type="SMART" id="SM00382">
    <property type="entry name" value="AAA"/>
    <property type="match status" value="1"/>
</dbReference>
<keyword evidence="7" id="KW-0029">Amino-acid transport</keyword>
<dbReference type="Gene3D" id="3.40.50.300">
    <property type="entry name" value="P-loop containing nucleotide triphosphate hydrolases"/>
    <property type="match status" value="1"/>
</dbReference>
<evidence type="ECO:0000256" key="9">
    <source>
        <dbReference type="ARBA" id="ARBA00038850"/>
    </source>
</evidence>
<evidence type="ECO:0000256" key="10">
    <source>
        <dbReference type="ARBA" id="ARBA00047624"/>
    </source>
</evidence>
<organism evidence="12 13">
    <name type="scientific">Leucobacter insecticola</name>
    <dbReference type="NCBI Taxonomy" id="2714934"/>
    <lineage>
        <taxon>Bacteria</taxon>
        <taxon>Bacillati</taxon>
        <taxon>Actinomycetota</taxon>
        <taxon>Actinomycetes</taxon>
        <taxon>Micrococcales</taxon>
        <taxon>Microbacteriaceae</taxon>
        <taxon>Leucobacter</taxon>
    </lineage>
</organism>
<sequence>MSKVNFLNVHKSFGDVEVLKGINLTVEPSKVVCLIGPSGSGKSTLLRCVNHLETATAGAILVDGQMMGYNVRGDRLVEASEAEINKRREDVGMVFQSFNLFGHMSALENVMFGPMRLKKISRSVAREQAVALLTKVGLGDRLENYPSQLSGGQQQRVAIARALAMEPKVMLFDEPTSALDPELVGEVLEVMRELARSGMTMIVVTHEMSFAREVADEVVFMDGGVIVERGEPEALLSNPQHERTRSFLSRVAR</sequence>
<dbReference type="KEGG" id="lins:G7067_05390"/>
<keyword evidence="3" id="KW-0813">Transport</keyword>
<dbReference type="PROSITE" id="PS50893">
    <property type="entry name" value="ABC_TRANSPORTER_2"/>
    <property type="match status" value="1"/>
</dbReference>
<dbReference type="AlphaFoldDB" id="A0A6G8FIU9"/>
<keyword evidence="5" id="KW-0547">Nucleotide-binding</keyword>
<proteinExistence type="inferred from homology"/>
<feature type="domain" description="ABC transporter" evidence="11">
    <location>
        <begin position="4"/>
        <end position="248"/>
    </location>
</feature>
<evidence type="ECO:0000313" key="12">
    <source>
        <dbReference type="EMBL" id="QIM15982.1"/>
    </source>
</evidence>
<dbReference type="InterPro" id="IPR017871">
    <property type="entry name" value="ABC_transporter-like_CS"/>
</dbReference>
<dbReference type="InterPro" id="IPR050086">
    <property type="entry name" value="MetN_ABC_transporter-like"/>
</dbReference>
<dbReference type="EC" id="7.4.2.1" evidence="9"/>
<dbReference type="FunFam" id="3.40.50.300:FF:000020">
    <property type="entry name" value="Amino acid ABC transporter ATP-binding component"/>
    <property type="match status" value="1"/>
</dbReference>
<dbReference type="PANTHER" id="PTHR43166:SF9">
    <property type="entry name" value="GLUTAMATE_ASPARTATE IMPORT ATP-BINDING PROTEIN GLTL"/>
    <property type="match status" value="1"/>
</dbReference>
<reference evidence="12 13" key="1">
    <citation type="submission" date="2020-03" db="EMBL/GenBank/DDBJ databases">
        <title>Leucobacter sp. nov., isolated from beetles.</title>
        <authorList>
            <person name="Hyun D.-W."/>
            <person name="Bae J.-W."/>
        </authorList>
    </citation>
    <scope>NUCLEOTIDE SEQUENCE [LARGE SCALE GENOMIC DNA]</scope>
    <source>
        <strain evidence="12 13">HDW9B</strain>
    </source>
</reference>
<dbReference type="SUPFAM" id="SSF52540">
    <property type="entry name" value="P-loop containing nucleoside triphosphate hydrolases"/>
    <property type="match status" value="1"/>
</dbReference>
<dbReference type="GO" id="GO:0005886">
    <property type="term" value="C:plasma membrane"/>
    <property type="evidence" value="ECO:0007669"/>
    <property type="project" value="UniProtKB-SubCell"/>
</dbReference>
<dbReference type="GO" id="GO:0016887">
    <property type="term" value="F:ATP hydrolysis activity"/>
    <property type="evidence" value="ECO:0007669"/>
    <property type="project" value="InterPro"/>
</dbReference>
<evidence type="ECO:0000313" key="13">
    <source>
        <dbReference type="Proteomes" id="UP000501387"/>
    </source>
</evidence>
<name>A0A6G8FIU9_9MICO</name>
<evidence type="ECO:0000259" key="11">
    <source>
        <dbReference type="PROSITE" id="PS50893"/>
    </source>
</evidence>
<dbReference type="GO" id="GO:0005524">
    <property type="term" value="F:ATP binding"/>
    <property type="evidence" value="ECO:0007669"/>
    <property type="project" value="UniProtKB-KW"/>
</dbReference>
<keyword evidence="13" id="KW-1185">Reference proteome</keyword>
<evidence type="ECO:0000256" key="1">
    <source>
        <dbReference type="ARBA" id="ARBA00004202"/>
    </source>
</evidence>
<dbReference type="EMBL" id="CP049934">
    <property type="protein sequence ID" value="QIM15982.1"/>
    <property type="molecule type" value="Genomic_DNA"/>
</dbReference>
<comment type="similarity">
    <text evidence="2">Belongs to the ABC transporter superfamily.</text>
</comment>
<dbReference type="InterPro" id="IPR030679">
    <property type="entry name" value="ABC_ATPase_HisP-typ"/>
</dbReference>
<comment type="subcellular location">
    <subcellularLocation>
        <location evidence="1">Cell membrane</location>
        <topology evidence="1">Peripheral membrane protein</topology>
    </subcellularLocation>
</comment>
<accession>A0A6G8FIU9</accession>
<dbReference type="PROSITE" id="PS00211">
    <property type="entry name" value="ABC_TRANSPORTER_1"/>
    <property type="match status" value="1"/>
</dbReference>